<keyword evidence="12" id="KW-0804">Transcription</keyword>
<dbReference type="GO" id="GO:0034517">
    <property type="term" value="P:ribophagy"/>
    <property type="evidence" value="ECO:0007669"/>
    <property type="project" value="TreeGrafter"/>
</dbReference>
<dbReference type="GO" id="GO:0008285">
    <property type="term" value="P:negative regulation of cell population proliferation"/>
    <property type="evidence" value="ECO:0007669"/>
    <property type="project" value="UniProtKB-ARBA"/>
</dbReference>
<evidence type="ECO:0000313" key="23">
    <source>
        <dbReference type="Proteomes" id="UP000504618"/>
    </source>
</evidence>
<dbReference type="Proteomes" id="UP000504618">
    <property type="component" value="Unplaced"/>
</dbReference>
<dbReference type="PANTHER" id="PTHR13222">
    <property type="entry name" value="RB1-INDUCIBLE COILED-COIL"/>
    <property type="match status" value="1"/>
</dbReference>
<dbReference type="GO" id="GO:0005764">
    <property type="term" value="C:lysosome"/>
    <property type="evidence" value="ECO:0007669"/>
    <property type="project" value="UniProtKB-SubCell"/>
</dbReference>
<comment type="subcellular location">
    <subcellularLocation>
        <location evidence="4">Cytoplasm</location>
        <location evidence="4">Cytosol</location>
    </subcellularLocation>
    <subcellularLocation>
        <location evidence="3">Lysosome</location>
    </subcellularLocation>
    <subcellularLocation>
        <location evidence="1">Nucleus</location>
    </subcellularLocation>
    <subcellularLocation>
        <location evidence="2">Preautophagosomal structure</location>
    </subcellularLocation>
</comment>
<evidence type="ECO:0000256" key="17">
    <source>
        <dbReference type="ARBA" id="ARBA00069790"/>
    </source>
</evidence>
<evidence type="ECO:0000256" key="10">
    <source>
        <dbReference type="ARBA" id="ARBA00023015"/>
    </source>
</evidence>
<keyword evidence="14" id="KW-0539">Nucleus</keyword>
<feature type="coiled-coil region" evidence="19">
    <location>
        <begin position="723"/>
        <end position="825"/>
    </location>
</feature>
<keyword evidence="7" id="KW-0597">Phosphoprotein</keyword>
<dbReference type="GO" id="GO:1990316">
    <property type="term" value="C:Atg1/ULK1 kinase complex"/>
    <property type="evidence" value="ECO:0007669"/>
    <property type="project" value="TreeGrafter"/>
</dbReference>
<dbReference type="CDD" id="cd17060">
    <property type="entry name" value="Ubl_RB1CC1"/>
    <property type="match status" value="1"/>
</dbReference>
<dbReference type="GO" id="GO:0031090">
    <property type="term" value="C:organelle membrane"/>
    <property type="evidence" value="ECO:0007669"/>
    <property type="project" value="UniProtKB-ARBA"/>
</dbReference>
<keyword evidence="13" id="KW-0458">Lysosome</keyword>
<dbReference type="CTD" id="40700"/>
<evidence type="ECO:0000259" key="22">
    <source>
        <dbReference type="Pfam" id="PF10377"/>
    </source>
</evidence>
<evidence type="ECO:0000256" key="20">
    <source>
        <dbReference type="SAM" id="MobiDB-lite"/>
    </source>
</evidence>
<dbReference type="RefSeq" id="XP_024889493.1">
    <property type="nucleotide sequence ID" value="XM_025033725.1"/>
</dbReference>
<sequence length="1290" mass="147338">MLFIFHVDTGTTITFDIKLALQSVSQLMEAIERECGVVAAHQVLLMSGGECLEPHARVCSYSAGTDTNPIYLFSKAAIESSLPPTPSIDYGSDVDLQTQIDASLAMPATYQTLCARAHLAQQCCGLAREQTRICERLVHDQHLQQQGWAAVVANLEDITHMFQSRADQFQQAFVLYLAERQQHMKLLDNFSSDLGTLAKIPILPALRAQAEGLLSPDDQPSQTSETSEDSGEVLSLLRWISAKDNQSSLEQVAEQCSRGLEQFDERLMQALKAEVNAAIDNANKQDMKEIKGLGERLFALEQLMVQTKRLVHEQGELAQGFLQNQNRASNLGDASVLPDLCNSHRRQLLVMLQNHNQLRDIRRRCTKAKEELSVNIYHRLKWIMYVENKMVEVGNKLIIYHESLKRLRRHLEVLQQIHLAPQMYMSAVVEVVRRRTFSQAFLVWAGNLACQLLTVHNEELARRREFQSKFDGHFLNTLFPGLEDTPPPFATQAPSVFDNGLPKLTADDMESLRSQLPDLALTISTPDLRSITQFFLSKSFTEGSTDGNKEKDITSVSTDMPTKEQERTRAPLLSDRGDFESETDTEEFEKIGQAGVDVTKPGVFDGAKQKRQKQLEENLGNTREEVERLRSILKTMKTVVCEELSSVRNELAILRDRSSEDKSGIIEMTERVRVALSLHSREYDRRLQEREQELTIEHEYEVADVKKLMQSREEEICTLKRNLLEKETELAEHERLVATMRQKLEDEQIERRNLQTRLHQQLEDYSRILEQARIDKEEAVKKTNDERFLEITSLTNSLTQCQTRIQELEENLATARTDQERMVKEATDKLQIEYKTELETIRSRFKLMTASTMERSPSDSSLEKIERTDVIELVNHEAILAQAREDMKVENAMAVRTAIEKERADCMAKLDNELRLAKAVVEEKNREIEMYRMRTAALFEQGKHYKNMIDRLIGEFELKSEIQQNLMEKMKNLEADKAWLENKESAEKAMRTVLEQNEDNMYPLESGVCKDLSYDRLDAGQIGLEDVFKESEKYEVEVSESKKVRLEADDDDLARLSRRLESLENDNKRLSCELNSIRASKVAAEAKMEALMTDKIRLELELLKERTKRTFGIDPMPSESRDKEMNASVAVVSDANSRDAATSPELSRRSSSKSICFHPSLPSYIHKKVAEKVGKMVQQGIVTVTSCNPGDVVLVVWDAVHGNYAVYQESSTFYFLHSDYVDALDVGMNPSGSRKCVLAEVIDKEYCHARKHENRYHVPRGTKFYRVRAKPRDARALTDETGSMSKSQLP</sequence>
<evidence type="ECO:0000256" key="11">
    <source>
        <dbReference type="ARBA" id="ARBA00023054"/>
    </source>
</evidence>
<evidence type="ECO:0000256" key="3">
    <source>
        <dbReference type="ARBA" id="ARBA00004371"/>
    </source>
</evidence>
<evidence type="ECO:0000256" key="4">
    <source>
        <dbReference type="ARBA" id="ARBA00004514"/>
    </source>
</evidence>
<dbReference type="GO" id="GO:0061723">
    <property type="term" value="P:glycophagy"/>
    <property type="evidence" value="ECO:0007669"/>
    <property type="project" value="TreeGrafter"/>
</dbReference>
<dbReference type="GO" id="GO:0005829">
    <property type="term" value="C:cytosol"/>
    <property type="evidence" value="ECO:0007669"/>
    <property type="project" value="UniProtKB-SubCell"/>
</dbReference>
<evidence type="ECO:0000256" key="15">
    <source>
        <dbReference type="ARBA" id="ARBA00023306"/>
    </source>
</evidence>
<dbReference type="GO" id="GO:0005634">
    <property type="term" value="C:nucleus"/>
    <property type="evidence" value="ECO:0007669"/>
    <property type="project" value="UniProtKB-SubCell"/>
</dbReference>
<feature type="coiled-coil region" evidence="19">
    <location>
        <begin position="1046"/>
        <end position="1101"/>
    </location>
</feature>
<evidence type="ECO:0000256" key="14">
    <source>
        <dbReference type="ARBA" id="ARBA00023242"/>
    </source>
</evidence>
<dbReference type="GO" id="GO:0034045">
    <property type="term" value="C:phagophore assembly site membrane"/>
    <property type="evidence" value="ECO:0007669"/>
    <property type="project" value="TreeGrafter"/>
</dbReference>
<evidence type="ECO:0000256" key="12">
    <source>
        <dbReference type="ARBA" id="ARBA00023163"/>
    </source>
</evidence>
<dbReference type="InterPro" id="IPR040040">
    <property type="entry name" value="ATG11"/>
</dbReference>
<feature type="compositionally biased region" description="Basic and acidic residues" evidence="20">
    <location>
        <begin position="561"/>
        <end position="570"/>
    </location>
</feature>
<evidence type="ECO:0000256" key="19">
    <source>
        <dbReference type="SAM" id="Coils"/>
    </source>
</evidence>
<proteinExistence type="predicted"/>
<dbReference type="GO" id="GO:0019901">
    <property type="term" value="F:protein kinase binding"/>
    <property type="evidence" value="ECO:0007669"/>
    <property type="project" value="UniProtKB-ARBA"/>
</dbReference>
<evidence type="ECO:0000256" key="8">
    <source>
        <dbReference type="ARBA" id="ARBA00022927"/>
    </source>
</evidence>
<reference evidence="24" key="1">
    <citation type="submission" date="2025-08" db="UniProtKB">
        <authorList>
            <consortium name="RefSeq"/>
        </authorList>
    </citation>
    <scope>IDENTIFICATION</scope>
    <source>
        <tissue evidence="24">Whole body</tissue>
    </source>
</reference>
<keyword evidence="23" id="KW-1185">Reference proteome</keyword>
<evidence type="ECO:0000313" key="24">
    <source>
        <dbReference type="RefSeq" id="XP_024889493.1"/>
    </source>
</evidence>
<dbReference type="PANTHER" id="PTHR13222:SF1">
    <property type="entry name" value="RB1-INDUCIBLE COILED-COIL PROTEIN 1"/>
    <property type="match status" value="1"/>
</dbReference>
<evidence type="ECO:0000256" key="6">
    <source>
        <dbReference type="ARBA" id="ARBA00022490"/>
    </source>
</evidence>
<keyword evidence="10" id="KW-0805">Transcription regulation</keyword>
<keyword evidence="15" id="KW-0131">Cell cycle</keyword>
<evidence type="ECO:0000256" key="1">
    <source>
        <dbReference type="ARBA" id="ARBA00004123"/>
    </source>
</evidence>
<dbReference type="Pfam" id="PF04108">
    <property type="entry name" value="ATG17_like"/>
    <property type="match status" value="1"/>
</dbReference>
<keyword evidence="11 19" id="KW-0175">Coiled coil</keyword>
<dbReference type="GO" id="GO:0034727">
    <property type="term" value="P:piecemeal microautophagy of the nucleus"/>
    <property type="evidence" value="ECO:0007669"/>
    <property type="project" value="TreeGrafter"/>
</dbReference>
<evidence type="ECO:0000256" key="9">
    <source>
        <dbReference type="ARBA" id="ARBA00023006"/>
    </source>
</evidence>
<dbReference type="Pfam" id="PF10377">
    <property type="entry name" value="ATG11"/>
    <property type="match status" value="1"/>
</dbReference>
<feature type="region of interest" description="Disordered" evidence="20">
    <location>
        <begin position="542"/>
        <end position="570"/>
    </location>
</feature>
<evidence type="ECO:0000256" key="7">
    <source>
        <dbReference type="ARBA" id="ARBA00022553"/>
    </source>
</evidence>
<evidence type="ECO:0000256" key="18">
    <source>
        <dbReference type="ARBA" id="ARBA00080154"/>
    </source>
</evidence>
<name>A0A6J1R5N3_9HYME</name>
<accession>A0A6J1R5N3</accession>
<evidence type="ECO:0000256" key="2">
    <source>
        <dbReference type="ARBA" id="ARBA00004329"/>
    </source>
</evidence>
<evidence type="ECO:0000256" key="13">
    <source>
        <dbReference type="ARBA" id="ARBA00023228"/>
    </source>
</evidence>
<dbReference type="GeneID" id="112465856"/>
<dbReference type="GO" id="GO:0000045">
    <property type="term" value="P:autophagosome assembly"/>
    <property type="evidence" value="ECO:0007669"/>
    <property type="project" value="InterPro"/>
</dbReference>
<keyword evidence="5" id="KW-0813">Transport</keyword>
<protein>
    <recommendedName>
        <fullName evidence="17">RB1-inducible coiled-coil protein 1</fullName>
    </recommendedName>
    <alternativeName>
        <fullName evidence="18">FAK family kinase-interacting protein of 200 kDa</fullName>
    </alternativeName>
</protein>
<dbReference type="FunFam" id="3.10.20.90:FF:000049">
    <property type="entry name" value="RB1-inducible coiled-coil protein 1 isoform X1"/>
    <property type="match status" value="1"/>
</dbReference>
<feature type="coiled-coil region" evidence="19">
    <location>
        <begin position="907"/>
        <end position="934"/>
    </location>
</feature>
<organism evidence="23 24">
    <name type="scientific">Temnothorax curvispinosus</name>
    <dbReference type="NCBI Taxonomy" id="300111"/>
    <lineage>
        <taxon>Eukaryota</taxon>
        <taxon>Metazoa</taxon>
        <taxon>Ecdysozoa</taxon>
        <taxon>Arthropoda</taxon>
        <taxon>Hexapoda</taxon>
        <taxon>Insecta</taxon>
        <taxon>Pterygota</taxon>
        <taxon>Neoptera</taxon>
        <taxon>Endopterygota</taxon>
        <taxon>Hymenoptera</taxon>
        <taxon>Apocrita</taxon>
        <taxon>Aculeata</taxon>
        <taxon>Formicoidea</taxon>
        <taxon>Formicidae</taxon>
        <taxon>Myrmicinae</taxon>
        <taxon>Temnothorax</taxon>
    </lineage>
</organism>
<keyword evidence="8" id="KW-0653">Protein transport</keyword>
<dbReference type="GO" id="GO:0000422">
    <property type="term" value="P:autophagy of mitochondrion"/>
    <property type="evidence" value="ECO:0007669"/>
    <property type="project" value="TreeGrafter"/>
</dbReference>
<dbReference type="GO" id="GO:0060090">
    <property type="term" value="F:molecular adaptor activity"/>
    <property type="evidence" value="ECO:0007669"/>
    <property type="project" value="TreeGrafter"/>
</dbReference>
<evidence type="ECO:0000256" key="5">
    <source>
        <dbReference type="ARBA" id="ARBA00022448"/>
    </source>
</evidence>
<dbReference type="GO" id="GO:0061709">
    <property type="term" value="P:reticulophagy"/>
    <property type="evidence" value="ECO:0007669"/>
    <property type="project" value="TreeGrafter"/>
</dbReference>
<keyword evidence="6" id="KW-0963">Cytoplasm</keyword>
<feature type="domain" description="Autophagy-related protein 11 C-terminal" evidence="22">
    <location>
        <begin position="1179"/>
        <end position="1270"/>
    </location>
</feature>
<dbReference type="InterPro" id="IPR045326">
    <property type="entry name" value="ATG17-like_dom"/>
</dbReference>
<evidence type="ECO:0000256" key="16">
    <source>
        <dbReference type="ARBA" id="ARBA00053494"/>
    </source>
</evidence>
<gene>
    <name evidence="24" type="primary">LOC112465856</name>
</gene>
<comment type="function">
    <text evidence="16">Involved in autophagy. Regulates early events but also late events of autophagosome formation through direct interaction with Atg16L1. Required for the formation of the autophagosome-like double-membrane structure that surrounds the Salmonella-containing vacuole (SCV) during S.typhimurium infection and subsequent xenophagy. Involved in repair of DNA damage caused by ionizing radiation, which subsequently improves cell survival by decreasing apoptosis. Inhibits PTK2/FAK1 and PTK2B/PYK2 kinase activity, affecting their downstream signaling pathways. Plays a role as a modulator of TGF-beta-signaling by restricting substrate specificity of RNF111. Functions as a DNA-binding transcription factor. Is a potent regulator of the RB1 pathway through induction of RB1 expression. Plays a crucial role in muscular differentiation. Plays an indispensable role in fetal hematopoiesis and in the regulation of neuronal homeostasis.</text>
</comment>
<dbReference type="Gene3D" id="3.10.20.90">
    <property type="entry name" value="Phosphatidylinositol 3-kinase Catalytic Subunit, Chain A, domain 1"/>
    <property type="match status" value="1"/>
</dbReference>
<evidence type="ECO:0000259" key="21">
    <source>
        <dbReference type="Pfam" id="PF04108"/>
    </source>
</evidence>
<keyword evidence="9" id="KW-0072">Autophagy</keyword>
<feature type="domain" description="Autophagy protein ATG17-like" evidence="21">
    <location>
        <begin position="111"/>
        <end position="475"/>
    </location>
</feature>
<dbReference type="InterPro" id="IPR019460">
    <property type="entry name" value="Atg11_C"/>
</dbReference>
<dbReference type="GO" id="GO:0015031">
    <property type="term" value="P:protein transport"/>
    <property type="evidence" value="ECO:0007669"/>
    <property type="project" value="UniProtKB-KW"/>
</dbReference>